<dbReference type="Proteomes" id="UP000234335">
    <property type="component" value="Unassembled WGS sequence"/>
</dbReference>
<protein>
    <recommendedName>
        <fullName evidence="8">Ion-translocating oxidoreductase complex subunit C</fullName>
        <ecNumber evidence="8">7.-.-.-</ecNumber>
    </recommendedName>
    <alternativeName>
        <fullName evidence="8">Rnf electron transport complex subunit C</fullName>
    </alternativeName>
</protein>
<dbReference type="GO" id="GO:0022900">
    <property type="term" value="P:electron transport chain"/>
    <property type="evidence" value="ECO:0007669"/>
    <property type="project" value="UniProtKB-UniRule"/>
</dbReference>
<dbReference type="InterPro" id="IPR017900">
    <property type="entry name" value="4Fe4S_Fe_S_CS"/>
</dbReference>
<evidence type="ECO:0000256" key="1">
    <source>
        <dbReference type="ARBA" id="ARBA00022448"/>
    </source>
</evidence>
<keyword evidence="1 8" id="KW-0813">Transport</keyword>
<dbReference type="PROSITE" id="PS00198">
    <property type="entry name" value="4FE4S_FER_1"/>
    <property type="match status" value="1"/>
</dbReference>
<evidence type="ECO:0000256" key="2">
    <source>
        <dbReference type="ARBA" id="ARBA00022485"/>
    </source>
</evidence>
<feature type="binding site" evidence="8">
    <location>
        <position position="411"/>
    </location>
    <ligand>
        <name>[4Fe-4S] cluster</name>
        <dbReference type="ChEBI" id="CHEBI:49883"/>
        <label>2</label>
    </ligand>
</feature>
<evidence type="ECO:0000313" key="10">
    <source>
        <dbReference type="EMBL" id="PKZ15787.1"/>
    </source>
</evidence>
<dbReference type="GO" id="GO:0009055">
    <property type="term" value="F:electron transfer activity"/>
    <property type="evidence" value="ECO:0007669"/>
    <property type="project" value="InterPro"/>
</dbReference>
<dbReference type="RefSeq" id="WP_101540605.1">
    <property type="nucleotide sequence ID" value="NZ_PKGS01000005.1"/>
</dbReference>
<proteinExistence type="inferred from homology"/>
<comment type="subcellular location">
    <subcellularLocation>
        <location evidence="8">Cell membrane</location>
        <topology evidence="8">Peripheral membrane protein</topology>
    </subcellularLocation>
</comment>
<comment type="function">
    <text evidence="8">Part of a membrane-bound complex that couples electron transfer with translocation of ions across the membrane.</text>
</comment>
<keyword evidence="4 8" id="KW-0677">Repeat</keyword>
<keyword evidence="8" id="KW-1278">Translocase</keyword>
<dbReference type="InterPro" id="IPR017896">
    <property type="entry name" value="4Fe4S_Fe-S-bd"/>
</dbReference>
<evidence type="ECO:0000256" key="3">
    <source>
        <dbReference type="ARBA" id="ARBA00022723"/>
    </source>
</evidence>
<feature type="binding site" evidence="8">
    <location>
        <position position="421"/>
    </location>
    <ligand>
        <name>[4Fe-4S] cluster</name>
        <dbReference type="ChEBI" id="CHEBI:49883"/>
        <label>1</label>
    </ligand>
</feature>
<dbReference type="InterPro" id="IPR010208">
    <property type="entry name" value="Ion_transpt_RnfC/RsxC"/>
</dbReference>
<comment type="cofactor">
    <cofactor evidence="8">
        <name>[4Fe-4S] cluster</name>
        <dbReference type="ChEBI" id="CHEBI:49883"/>
    </cofactor>
    <text evidence="8">Binds 2 [4Fe-4S] clusters per subunit.</text>
</comment>
<comment type="caution">
    <text evidence="10">The sequence shown here is derived from an EMBL/GenBank/DDBJ whole genome shotgun (WGS) entry which is preliminary data.</text>
</comment>
<feature type="binding site" evidence="8">
    <location>
        <position position="414"/>
    </location>
    <ligand>
        <name>[4Fe-4S] cluster</name>
        <dbReference type="ChEBI" id="CHEBI:49883"/>
        <label>2</label>
    </ligand>
</feature>
<dbReference type="AlphaFoldDB" id="A0A2I1M6R1"/>
<dbReference type="Pfam" id="PF12838">
    <property type="entry name" value="Fer4_7"/>
    <property type="match status" value="1"/>
</dbReference>
<sequence length="445" mass="48431">MAENALTFKKGVHIDEFKELSENSELFTLPTPKEVVIPLTQHIGAPSKCLVNKKDEVHIGDLIGEAVGNFSANIHSSANGIVKDIIDIQTASGKNSQAVVIDTEGYDQEKEYILNENVSLNKEEIVAKIKEAGIVGMGGAAFPTHIKYTPAKEVDTVIVNGAECEPYVTCDDYILKNRPQNIVKGLEMLVVGSGAKQGIIAIEDNKPKAFEEISNYLKDYANNATNMPDLKVVKLATKYPQGDEKRLIDATLNRVVPSGGLPMDAGVIVSNVSTVNAVYEAIYYDKPLYERVMTVTGHNVKTPQNVIVKVGTAFSFAIDQVGGLNGEIGKLISGGPMMGIAQPNAGNPVEKATNCILVQTKEEAIPAEIEPCIRCARCVNVCPVNLMPLYIHKFALNEQFEKAEDYRIMDCIECGSCSYICPSKRPLVEAIRFGKRQIRQAGKGK</sequence>
<dbReference type="Gene3D" id="3.30.70.20">
    <property type="match status" value="1"/>
</dbReference>
<dbReference type="InterPro" id="IPR037225">
    <property type="entry name" value="Nuo51_FMN-bd_sf"/>
</dbReference>
<dbReference type="PANTHER" id="PTHR43034">
    <property type="entry name" value="ION-TRANSLOCATING OXIDOREDUCTASE COMPLEX SUBUNIT C"/>
    <property type="match status" value="1"/>
</dbReference>
<dbReference type="InterPro" id="IPR011538">
    <property type="entry name" value="Nuo51_FMN-bd"/>
</dbReference>
<dbReference type="Pfam" id="PF10531">
    <property type="entry name" value="SLBB"/>
    <property type="match status" value="1"/>
</dbReference>
<keyword evidence="5 8" id="KW-0249">Electron transport</keyword>
<feature type="binding site" evidence="8">
    <location>
        <position position="378"/>
    </location>
    <ligand>
        <name>[4Fe-4S] cluster</name>
        <dbReference type="ChEBI" id="CHEBI:49883"/>
        <label>1</label>
    </ligand>
</feature>
<dbReference type="PROSITE" id="PS51379">
    <property type="entry name" value="4FE4S_FER_2"/>
    <property type="match status" value="2"/>
</dbReference>
<keyword evidence="6 8" id="KW-0408">Iron</keyword>
<keyword evidence="3 8" id="KW-0479">Metal-binding</keyword>
<comment type="subunit">
    <text evidence="8">The complex is composed of six subunits: RnfA, RnfB, RnfC, RnfD, RnfE and RnfG.</text>
</comment>
<dbReference type="SUPFAM" id="SSF142019">
    <property type="entry name" value="Nqo1 FMN-binding domain-like"/>
    <property type="match status" value="1"/>
</dbReference>
<dbReference type="SUPFAM" id="SSF46548">
    <property type="entry name" value="alpha-helical ferredoxin"/>
    <property type="match status" value="1"/>
</dbReference>
<comment type="similarity">
    <text evidence="8">Belongs to the 4Fe4S bacterial-type ferredoxin family. RnfC subfamily.</text>
</comment>
<feature type="binding site" evidence="8">
    <location>
        <position position="417"/>
    </location>
    <ligand>
        <name>[4Fe-4S] cluster</name>
        <dbReference type="ChEBI" id="CHEBI:49883"/>
        <label>2</label>
    </ligand>
</feature>
<dbReference type="InterPro" id="IPR019554">
    <property type="entry name" value="Soluble_ligand-bd"/>
</dbReference>
<dbReference type="GO" id="GO:0051539">
    <property type="term" value="F:4 iron, 4 sulfur cluster binding"/>
    <property type="evidence" value="ECO:0007669"/>
    <property type="project" value="UniProtKB-KW"/>
</dbReference>
<evidence type="ECO:0000259" key="9">
    <source>
        <dbReference type="PROSITE" id="PS51379"/>
    </source>
</evidence>
<evidence type="ECO:0000313" key="11">
    <source>
        <dbReference type="Proteomes" id="UP000234335"/>
    </source>
</evidence>
<dbReference type="EMBL" id="PKGS01000005">
    <property type="protein sequence ID" value="PKZ15787.1"/>
    <property type="molecule type" value="Genomic_DNA"/>
</dbReference>
<evidence type="ECO:0000256" key="4">
    <source>
        <dbReference type="ARBA" id="ARBA00022737"/>
    </source>
</evidence>
<dbReference type="Gene3D" id="3.40.50.11540">
    <property type="entry name" value="NADH-ubiquinone oxidoreductase 51kDa subunit"/>
    <property type="match status" value="1"/>
</dbReference>
<accession>A0A2I1M6R1</accession>
<keyword evidence="7 8" id="KW-0411">Iron-sulfur</keyword>
<evidence type="ECO:0000256" key="7">
    <source>
        <dbReference type="ARBA" id="ARBA00023014"/>
    </source>
</evidence>
<organism evidence="10 11">
    <name type="scientific">Anaerococcus octavius</name>
    <dbReference type="NCBI Taxonomy" id="54007"/>
    <lineage>
        <taxon>Bacteria</taxon>
        <taxon>Bacillati</taxon>
        <taxon>Bacillota</taxon>
        <taxon>Tissierellia</taxon>
        <taxon>Tissierellales</taxon>
        <taxon>Peptoniphilaceae</taxon>
        <taxon>Anaerococcus</taxon>
    </lineage>
</organism>
<feature type="binding site" evidence="8">
    <location>
        <position position="382"/>
    </location>
    <ligand>
        <name>[4Fe-4S] cluster</name>
        <dbReference type="ChEBI" id="CHEBI:49883"/>
        <label>2</label>
    </ligand>
</feature>
<feature type="binding site" evidence="8">
    <location>
        <position position="372"/>
    </location>
    <ligand>
        <name>[4Fe-4S] cluster</name>
        <dbReference type="ChEBI" id="CHEBI:49883"/>
        <label>1</label>
    </ligand>
</feature>
<dbReference type="Pfam" id="PF13375">
    <property type="entry name" value="RnfC_N"/>
    <property type="match status" value="1"/>
</dbReference>
<dbReference type="InterPro" id="IPR026902">
    <property type="entry name" value="RnfC_N"/>
</dbReference>
<dbReference type="NCBIfam" id="NF003454">
    <property type="entry name" value="PRK05035.1"/>
    <property type="match status" value="1"/>
</dbReference>
<evidence type="ECO:0000256" key="8">
    <source>
        <dbReference type="HAMAP-Rule" id="MF_00461"/>
    </source>
</evidence>
<reference evidence="10 11" key="1">
    <citation type="submission" date="2017-12" db="EMBL/GenBank/DDBJ databases">
        <title>Phylogenetic diversity of female urinary microbiome.</title>
        <authorList>
            <person name="Thomas-White K."/>
            <person name="Wolfe A.J."/>
        </authorList>
    </citation>
    <scope>NUCLEOTIDE SEQUENCE [LARGE SCALE GENOMIC DNA]</scope>
    <source>
        <strain evidence="10 11">UMB0119</strain>
    </source>
</reference>
<dbReference type="EC" id="7.-.-.-" evidence="8"/>
<dbReference type="NCBIfam" id="TIGR01945">
    <property type="entry name" value="rnfC"/>
    <property type="match status" value="1"/>
</dbReference>
<feature type="binding site" evidence="8">
    <location>
        <position position="375"/>
    </location>
    <ligand>
        <name>[4Fe-4S] cluster</name>
        <dbReference type="ChEBI" id="CHEBI:49883"/>
        <label>1</label>
    </ligand>
</feature>
<keyword evidence="8" id="KW-1003">Cell membrane</keyword>
<feature type="domain" description="4Fe-4S ferredoxin-type" evidence="9">
    <location>
        <begin position="363"/>
        <end position="392"/>
    </location>
</feature>
<evidence type="ECO:0000256" key="5">
    <source>
        <dbReference type="ARBA" id="ARBA00022982"/>
    </source>
</evidence>
<keyword evidence="2 8" id="KW-0004">4Fe-4S</keyword>
<evidence type="ECO:0000256" key="6">
    <source>
        <dbReference type="ARBA" id="ARBA00023004"/>
    </source>
</evidence>
<dbReference type="GO" id="GO:0005886">
    <property type="term" value="C:plasma membrane"/>
    <property type="evidence" value="ECO:0007669"/>
    <property type="project" value="UniProtKB-SubCell"/>
</dbReference>
<gene>
    <name evidence="8" type="primary">rnfC</name>
    <name evidence="10" type="ORF">CYJ34_07135</name>
</gene>
<dbReference type="HAMAP" id="MF_00461">
    <property type="entry name" value="RsxC_RnfC"/>
    <property type="match status" value="1"/>
</dbReference>
<name>A0A2I1M6R1_9FIRM</name>
<dbReference type="GO" id="GO:0046872">
    <property type="term" value="F:metal ion binding"/>
    <property type="evidence" value="ECO:0007669"/>
    <property type="project" value="UniProtKB-KW"/>
</dbReference>
<keyword evidence="11" id="KW-1185">Reference proteome</keyword>
<feature type="domain" description="4Fe-4S ferredoxin-type" evidence="9">
    <location>
        <begin position="402"/>
        <end position="431"/>
    </location>
</feature>
<keyword evidence="8" id="KW-0472">Membrane</keyword>
<dbReference type="PANTHER" id="PTHR43034:SF2">
    <property type="entry name" value="ION-TRANSLOCATING OXIDOREDUCTASE COMPLEX SUBUNIT C"/>
    <property type="match status" value="1"/>
</dbReference>
<dbReference type="Pfam" id="PF01512">
    <property type="entry name" value="Complex1_51K"/>
    <property type="match status" value="1"/>
</dbReference>